<keyword evidence="3" id="KW-1185">Reference proteome</keyword>
<dbReference type="AlphaFoldDB" id="A0A2X0NWN2"/>
<feature type="compositionally biased region" description="Acidic residues" evidence="1">
    <location>
        <begin position="531"/>
        <end position="549"/>
    </location>
</feature>
<dbReference type="EMBL" id="FQNC01000014">
    <property type="protein sequence ID" value="SGY16630.1"/>
    <property type="molecule type" value="Genomic_DNA"/>
</dbReference>
<organism evidence="2 3">
    <name type="scientific">Microbotryum silenes-dioicae</name>
    <dbReference type="NCBI Taxonomy" id="796604"/>
    <lineage>
        <taxon>Eukaryota</taxon>
        <taxon>Fungi</taxon>
        <taxon>Dikarya</taxon>
        <taxon>Basidiomycota</taxon>
        <taxon>Pucciniomycotina</taxon>
        <taxon>Microbotryomycetes</taxon>
        <taxon>Microbotryales</taxon>
        <taxon>Microbotryaceae</taxon>
        <taxon>Microbotryum</taxon>
    </lineage>
</organism>
<dbReference type="Proteomes" id="UP000249464">
    <property type="component" value="Unassembled WGS sequence"/>
</dbReference>
<feature type="region of interest" description="Disordered" evidence="1">
    <location>
        <begin position="531"/>
        <end position="567"/>
    </location>
</feature>
<feature type="compositionally biased region" description="Basic and acidic residues" evidence="1">
    <location>
        <begin position="16"/>
        <end position="27"/>
    </location>
</feature>
<feature type="compositionally biased region" description="Acidic residues" evidence="1">
    <location>
        <begin position="36"/>
        <end position="79"/>
    </location>
</feature>
<feature type="compositionally biased region" description="Low complexity" evidence="1">
    <location>
        <begin position="108"/>
        <end position="120"/>
    </location>
</feature>
<name>A0A2X0NWN2_9BASI</name>
<feature type="compositionally biased region" description="Acidic residues" evidence="1">
    <location>
        <begin position="200"/>
        <end position="219"/>
    </location>
</feature>
<feature type="compositionally biased region" description="Polar residues" evidence="1">
    <location>
        <begin position="1"/>
        <end position="15"/>
    </location>
</feature>
<feature type="compositionally biased region" description="Acidic residues" evidence="1">
    <location>
        <begin position="164"/>
        <end position="188"/>
    </location>
</feature>
<feature type="region of interest" description="Disordered" evidence="1">
    <location>
        <begin position="442"/>
        <end position="473"/>
    </location>
</feature>
<feature type="compositionally biased region" description="Basic and acidic residues" evidence="1">
    <location>
        <begin position="189"/>
        <end position="199"/>
    </location>
</feature>
<feature type="compositionally biased region" description="Basic residues" evidence="1">
    <location>
        <begin position="136"/>
        <end position="146"/>
    </location>
</feature>
<dbReference type="STRING" id="796604.A0A2X0NWN2"/>
<protein>
    <submittedName>
        <fullName evidence="2">BQ5605_C012g06931 protein</fullName>
    </submittedName>
</protein>
<gene>
    <name evidence="2" type="primary">BQ5605_C012g06931</name>
    <name evidence="2" type="ORF">BQ5605_C012G06931</name>
</gene>
<accession>A0A2X0NWN2</accession>
<evidence type="ECO:0000313" key="3">
    <source>
        <dbReference type="Proteomes" id="UP000249464"/>
    </source>
</evidence>
<evidence type="ECO:0000256" key="1">
    <source>
        <dbReference type="SAM" id="MobiDB-lite"/>
    </source>
</evidence>
<evidence type="ECO:0000313" key="2">
    <source>
        <dbReference type="EMBL" id="SGY16630.1"/>
    </source>
</evidence>
<feature type="region of interest" description="Disordered" evidence="1">
    <location>
        <begin position="1"/>
        <end position="229"/>
    </location>
</feature>
<proteinExistence type="predicted"/>
<sequence length="695" mass="77076">MQVLQFATSLFSSPNRGKDEDGKERKGSLVGGRMNDEDEEGEEEVEEEEEGELVDDEDEEGEESDEGKDGNEVEADEGSADASSRASPEPEPTVAKLRGPASRRTPQAKKASTTTAKAAARPTRVSTQASTEDKTKKRPLARRVKLVKQTYMNRKRPTRKAGAESDDDEGDDMDELALQGDETDYDEDAVLKEVRREVSESEADSGTESGSESESDEGPELATPPSAKVLKQLNDDLKSQRFPSLLLSSGIKLKIGDPIELTSGEKEPWLGKVVQIRTLKSGLTNVLNEKGDPLKNSRGKPALQSKESYVQIHWLYTKKMFESDVQDKSRITKTINSLGDYERVETSHADWYSQSKIKSIDEPVVVYRFDDTFPAQNPDHPEQQTDHALTQFRKPKLDDNLPLFFFGDEGPGSDQTPYVRTDFDFDPDVGEVEEEVEVVVEPAQKGKGRKRKASTSAAVSKANKKARLPRGPPLTLKLHSITCEPYNPRNVQIFSNEGNGGWYDVDDLIAYGKIAPLSRSVGLARLDQEVFSDDDDDNDDHDGEGEDQAEGSNGRTTRSGKKGQEVMREMKPFKLPALPTAEKPKRGAKPTIDQDAAMLKWILGRGPIMRGGAYGLIGNSVILHRAQALVDRFEKTPLNGPKLWQQEAHKVILAFDEWDRCVQIRSKVKGKPWGRLGLPPQGMCWTSPVSETHLV</sequence>
<reference evidence="2 3" key="1">
    <citation type="submission" date="2016-11" db="EMBL/GenBank/DDBJ databases">
        <authorList>
            <person name="Jaros S."/>
            <person name="Januszkiewicz K."/>
            <person name="Wedrychowicz H."/>
        </authorList>
    </citation>
    <scope>NUCLEOTIDE SEQUENCE [LARGE SCALE GENOMIC DNA]</scope>
</reference>